<keyword evidence="21" id="KW-1185">Reference proteome</keyword>
<evidence type="ECO:0000256" key="9">
    <source>
        <dbReference type="ARBA" id="ARBA00023180"/>
    </source>
</evidence>
<dbReference type="Proteomes" id="UP000001307">
    <property type="component" value="Unassembled WGS sequence"/>
</dbReference>
<dbReference type="InterPro" id="IPR022398">
    <property type="entry name" value="Peptidase_S8_His-AS"/>
</dbReference>
<sequence>MEPLRREKRGLRGETFEPDTRAKGGYHGQVGFNACFLSYDPLWNAEWYIKNTGQDDGTPGLDLNVTHVWQMGYTGRGVTVAILDDGVDYNHPDLYPNYSPENSWDFSGDDPYPYPRWTSNGFNSHGTRCAGEIAAVADNGICGVGIAFNSKIAAVRMLDQPYMTDAIEASSMGFRPQNIDIYSASWGPTDDGKTVDGPRELTLQAMRDGVNKGRNGKGSIYVWASGDGGPFDDCNLDGYASSMWTISINSAVNDGETAIYDESCSSIVASTFSSGKVGARSNAGVATTDLYGNCTMKHSGTSAAAPEAAGVIALALEANPDLTWRDIQTLSDPRHPWQVNGAGFLFNHLFGFGVIDAGSLVEESLKWKNAPERKSCIVGEMEIAKKTFTGGEPVELSIDTDSCAGKSNEVNYIEHVQAFITLKTTRRGDLTINMTSPMSTNSKLLQPRPRDDDSVVGLNEWPFVSVQFWGERARGMWKVRIALSELTLKQQYAQVLKWKLVIHGTKDPWNHMPSHIFFLFVLGGISALGRTSAPAEAAGEIQRLECYHCTYRENSDGTTFGNKACQDVSDPEASKQFLISIPNRFYNVTKPTPVVYRYDCMTYWRTGKRIEDHFCSETGKCYHCEGTEYMNKSTNAWVHPEAHKEGCASLEGNQPVRPCDATCEVLLMSVMQGNNKDPVARFVQRGCLPTQMDAQTAAFETDTKDKFNMETCYDSICNTGCTKDGCSSARVALVSSIFLLTSLFLL</sequence>
<dbReference type="PROSITE" id="PS00138">
    <property type="entry name" value="SUBTILASE_SER"/>
    <property type="match status" value="1"/>
</dbReference>
<dbReference type="AlphaFoldDB" id="E4XKE8"/>
<evidence type="ECO:0000256" key="5">
    <source>
        <dbReference type="ARBA" id="ARBA00022801"/>
    </source>
</evidence>
<comment type="catalytic activity">
    <reaction evidence="10">
        <text>Release of protein hormones and neuropeptides from their precursors, generally by hydrolysis of -Lys-Arg-|- bonds.</text>
        <dbReference type="EC" id="3.4.21.94"/>
    </reaction>
</comment>
<evidence type="ECO:0000256" key="2">
    <source>
        <dbReference type="ARBA" id="ARBA00022670"/>
    </source>
</evidence>
<dbReference type="InterPro" id="IPR002884">
    <property type="entry name" value="P_dom"/>
</dbReference>
<dbReference type="Pfam" id="PF00082">
    <property type="entry name" value="Peptidase_S8"/>
    <property type="match status" value="1"/>
</dbReference>
<evidence type="ECO:0000256" key="16">
    <source>
        <dbReference type="PIRSR" id="PIRSR615500-1"/>
    </source>
</evidence>
<reference evidence="20" key="1">
    <citation type="journal article" date="2010" name="Science">
        <title>Plasticity of animal genome architecture unmasked by rapid evolution of a pelagic tunicate.</title>
        <authorList>
            <person name="Denoeud F."/>
            <person name="Henriet S."/>
            <person name="Mungpakdee S."/>
            <person name="Aury J.M."/>
            <person name="Da Silva C."/>
            <person name="Brinkmann H."/>
            <person name="Mikhaleva J."/>
            <person name="Olsen L.C."/>
            <person name="Jubin C."/>
            <person name="Canestro C."/>
            <person name="Bouquet J.M."/>
            <person name="Danks G."/>
            <person name="Poulain J."/>
            <person name="Campsteijn C."/>
            <person name="Adamski M."/>
            <person name="Cross I."/>
            <person name="Yadetie F."/>
            <person name="Muffato M."/>
            <person name="Louis A."/>
            <person name="Butcher S."/>
            <person name="Tsagkogeorga G."/>
            <person name="Konrad A."/>
            <person name="Singh S."/>
            <person name="Jensen M.F."/>
            <person name="Cong E.H."/>
            <person name="Eikeseth-Otteraa H."/>
            <person name="Noel B."/>
            <person name="Anthouard V."/>
            <person name="Porcel B.M."/>
            <person name="Kachouri-Lafond R."/>
            <person name="Nishino A."/>
            <person name="Ugolini M."/>
            <person name="Chourrout P."/>
            <person name="Nishida H."/>
            <person name="Aasland R."/>
            <person name="Huzurbazar S."/>
            <person name="Westhof E."/>
            <person name="Delsuc F."/>
            <person name="Lehrach H."/>
            <person name="Reinhardt R."/>
            <person name="Weissenbach J."/>
            <person name="Roy S.W."/>
            <person name="Artiguenave F."/>
            <person name="Postlethwait J.H."/>
            <person name="Manak J.R."/>
            <person name="Thompson E.M."/>
            <person name="Jaillon O."/>
            <person name="Du Pasquier L."/>
            <person name="Boudinot P."/>
            <person name="Liberles D.A."/>
            <person name="Volff J.N."/>
            <person name="Philippe H."/>
            <person name="Lenhard B."/>
            <person name="Roest Crollius H."/>
            <person name="Wincker P."/>
            <person name="Chourrout D."/>
        </authorList>
    </citation>
    <scope>NUCLEOTIDE SEQUENCE [LARGE SCALE GENOMIC DNA]</scope>
</reference>
<keyword evidence="3" id="KW-0165">Cleavage on pair of basic residues</keyword>
<dbReference type="PROSITE" id="PS51892">
    <property type="entry name" value="SUBTILASE"/>
    <property type="match status" value="1"/>
</dbReference>
<dbReference type="InterPro" id="IPR008979">
    <property type="entry name" value="Galactose-bd-like_sf"/>
</dbReference>
<dbReference type="CDD" id="cd04059">
    <property type="entry name" value="Peptidases_S8_Protein_convertases_Kexins_Furin-like"/>
    <property type="match status" value="1"/>
</dbReference>
<dbReference type="GO" id="GO:0004252">
    <property type="term" value="F:serine-type endopeptidase activity"/>
    <property type="evidence" value="ECO:0007669"/>
    <property type="project" value="UniProtKB-UniRule"/>
</dbReference>
<dbReference type="FunFam" id="2.60.120.260:FF:000020">
    <property type="entry name" value="neuroendocrine convertase 2"/>
    <property type="match status" value="1"/>
</dbReference>
<dbReference type="SUPFAM" id="SSF52743">
    <property type="entry name" value="Subtilisin-like"/>
    <property type="match status" value="1"/>
</dbReference>
<dbReference type="InterPro" id="IPR036852">
    <property type="entry name" value="Peptidase_S8/S53_dom_sf"/>
</dbReference>
<evidence type="ECO:0000256" key="18">
    <source>
        <dbReference type="SAM" id="MobiDB-lite"/>
    </source>
</evidence>
<dbReference type="OrthoDB" id="300641at2759"/>
<accession>E4XKE8</accession>
<comment type="function">
    <text evidence="11">Serine endopeptidase which is involved in the processing of hormone and other protein precursors at sites comprised of pairs of basic amino acid residues. Responsible for the release of glucagon from proglucagon in pancreatic A cells.</text>
</comment>
<dbReference type="GO" id="GO:0005615">
    <property type="term" value="C:extracellular space"/>
    <property type="evidence" value="ECO:0007669"/>
    <property type="project" value="TreeGrafter"/>
</dbReference>
<keyword evidence="8" id="KW-1015">Disulfide bond</keyword>
<dbReference type="PANTHER" id="PTHR42884:SF13">
    <property type="entry name" value="NEUROENDOCRINE CONVERTASE 2"/>
    <property type="match status" value="1"/>
</dbReference>
<evidence type="ECO:0000259" key="19">
    <source>
        <dbReference type="PROSITE" id="PS51829"/>
    </source>
</evidence>
<evidence type="ECO:0000256" key="7">
    <source>
        <dbReference type="ARBA" id="ARBA00023145"/>
    </source>
</evidence>
<evidence type="ECO:0000256" key="15">
    <source>
        <dbReference type="ARBA" id="ARBA00042708"/>
    </source>
</evidence>
<dbReference type="Pfam" id="PF01483">
    <property type="entry name" value="P_proprotein"/>
    <property type="match status" value="1"/>
</dbReference>
<feature type="active site" description="Charge relay system" evidence="16 17">
    <location>
        <position position="302"/>
    </location>
</feature>
<gene>
    <name evidence="20" type="ORF">GSOID_T00013111001</name>
</gene>
<dbReference type="InterPro" id="IPR023828">
    <property type="entry name" value="Peptidase_S8_Ser-AS"/>
</dbReference>
<feature type="compositionally biased region" description="Basic and acidic residues" evidence="18">
    <location>
        <begin position="10"/>
        <end position="22"/>
    </location>
</feature>
<keyword evidence="2 17" id="KW-0645">Protease</keyword>
<dbReference type="PROSITE" id="PS51829">
    <property type="entry name" value="P_HOMO_B"/>
    <property type="match status" value="1"/>
</dbReference>
<evidence type="ECO:0000313" key="21">
    <source>
        <dbReference type="Proteomes" id="UP000001307"/>
    </source>
</evidence>
<dbReference type="InterPro" id="IPR015500">
    <property type="entry name" value="Peptidase_S8_subtilisin-rel"/>
</dbReference>
<keyword evidence="4" id="KW-0732">Signal</keyword>
<dbReference type="Gene3D" id="3.40.50.200">
    <property type="entry name" value="Peptidase S8/S53 domain"/>
    <property type="match status" value="1"/>
</dbReference>
<dbReference type="Gene3D" id="2.60.120.260">
    <property type="entry name" value="Galactose-binding domain-like"/>
    <property type="match status" value="1"/>
</dbReference>
<feature type="region of interest" description="Disordered" evidence="18">
    <location>
        <begin position="1"/>
        <end position="23"/>
    </location>
</feature>
<keyword evidence="6 17" id="KW-0720">Serine protease</keyword>
<dbReference type="InterPro" id="IPR023827">
    <property type="entry name" value="Peptidase_S8_Asp-AS"/>
</dbReference>
<organism evidence="20">
    <name type="scientific">Oikopleura dioica</name>
    <name type="common">Tunicate</name>
    <dbReference type="NCBI Taxonomy" id="34765"/>
    <lineage>
        <taxon>Eukaryota</taxon>
        <taxon>Metazoa</taxon>
        <taxon>Chordata</taxon>
        <taxon>Tunicata</taxon>
        <taxon>Appendicularia</taxon>
        <taxon>Copelata</taxon>
        <taxon>Oikopleuridae</taxon>
        <taxon>Oikopleura</taxon>
    </lineage>
</organism>
<dbReference type="GO" id="GO:0043005">
    <property type="term" value="C:neuron projection"/>
    <property type="evidence" value="ECO:0007669"/>
    <property type="project" value="TreeGrafter"/>
</dbReference>
<dbReference type="PANTHER" id="PTHR42884">
    <property type="entry name" value="PROPROTEIN CONVERTASE SUBTILISIN/KEXIN-RELATED"/>
    <property type="match status" value="1"/>
</dbReference>
<evidence type="ECO:0000256" key="3">
    <source>
        <dbReference type="ARBA" id="ARBA00022685"/>
    </source>
</evidence>
<dbReference type="InterPro" id="IPR000209">
    <property type="entry name" value="Peptidase_S8/S53_dom"/>
</dbReference>
<evidence type="ECO:0000256" key="6">
    <source>
        <dbReference type="ARBA" id="ARBA00022825"/>
    </source>
</evidence>
<keyword evidence="5 17" id="KW-0378">Hydrolase</keyword>
<evidence type="ECO:0000313" key="20">
    <source>
        <dbReference type="EMBL" id="CBY24937.1"/>
    </source>
</evidence>
<name>E4XKE8_OIKDI</name>
<keyword evidence="9" id="KW-0325">Glycoprotein</keyword>
<dbReference type="InParanoid" id="E4XKE8"/>
<protein>
    <recommendedName>
        <fullName evidence="13">Neuroendocrine convertase 2</fullName>
        <ecNumber evidence="12">3.4.21.94</ecNumber>
    </recommendedName>
    <alternativeName>
        <fullName evidence="15">Prohormone convertase 2</fullName>
    </alternativeName>
    <alternativeName>
        <fullName evidence="14">Proprotein convertase 2</fullName>
    </alternativeName>
</protein>
<dbReference type="PROSITE" id="PS00136">
    <property type="entry name" value="SUBTILASE_ASP"/>
    <property type="match status" value="1"/>
</dbReference>
<evidence type="ECO:0000256" key="14">
    <source>
        <dbReference type="ARBA" id="ARBA00042083"/>
    </source>
</evidence>
<proteinExistence type="inferred from homology"/>
<feature type="domain" description="P/Homo B" evidence="19">
    <location>
        <begin position="369"/>
        <end position="508"/>
    </location>
</feature>
<dbReference type="SUPFAM" id="SSF49785">
    <property type="entry name" value="Galactose-binding domain-like"/>
    <property type="match status" value="1"/>
</dbReference>
<evidence type="ECO:0000256" key="17">
    <source>
        <dbReference type="PROSITE-ProRule" id="PRU01240"/>
    </source>
</evidence>
<evidence type="ECO:0000256" key="13">
    <source>
        <dbReference type="ARBA" id="ARBA00039626"/>
    </source>
</evidence>
<feature type="active site" description="Charge relay system" evidence="16 17">
    <location>
        <position position="84"/>
    </location>
</feature>
<evidence type="ECO:0000256" key="12">
    <source>
        <dbReference type="ARBA" id="ARBA00039000"/>
    </source>
</evidence>
<dbReference type="PRINTS" id="PR00723">
    <property type="entry name" value="SUBTILISIN"/>
</dbReference>
<evidence type="ECO:0000256" key="10">
    <source>
        <dbReference type="ARBA" id="ARBA00036323"/>
    </source>
</evidence>
<dbReference type="EC" id="3.4.21.94" evidence="12"/>
<evidence type="ECO:0000256" key="4">
    <source>
        <dbReference type="ARBA" id="ARBA00022729"/>
    </source>
</evidence>
<dbReference type="InterPro" id="IPR034182">
    <property type="entry name" value="Kexin/furin"/>
</dbReference>
<dbReference type="PROSITE" id="PS00137">
    <property type="entry name" value="SUBTILASE_HIS"/>
    <property type="match status" value="1"/>
</dbReference>
<feature type="active site" description="Charge relay system" evidence="16 17">
    <location>
        <position position="125"/>
    </location>
</feature>
<dbReference type="GO" id="GO:0016486">
    <property type="term" value="P:peptide hormone processing"/>
    <property type="evidence" value="ECO:0007669"/>
    <property type="project" value="TreeGrafter"/>
</dbReference>
<dbReference type="FunCoup" id="E4XKE8">
    <property type="interactions" value="1"/>
</dbReference>
<evidence type="ECO:0000256" key="1">
    <source>
        <dbReference type="ARBA" id="ARBA00005325"/>
    </source>
</evidence>
<dbReference type="FunFam" id="3.40.50.200:FF:000021">
    <property type="entry name" value="Proprotein convertase subtilisin/kexin type 5a"/>
    <property type="match status" value="1"/>
</dbReference>
<evidence type="ECO:0000256" key="8">
    <source>
        <dbReference type="ARBA" id="ARBA00023157"/>
    </source>
</evidence>
<dbReference type="EMBL" id="FN653064">
    <property type="protein sequence ID" value="CBY24937.1"/>
    <property type="molecule type" value="Genomic_DNA"/>
</dbReference>
<dbReference type="GO" id="GO:0016020">
    <property type="term" value="C:membrane"/>
    <property type="evidence" value="ECO:0007669"/>
    <property type="project" value="TreeGrafter"/>
</dbReference>
<evidence type="ECO:0000256" key="11">
    <source>
        <dbReference type="ARBA" id="ARBA00037494"/>
    </source>
</evidence>
<comment type="similarity">
    <text evidence="1">Belongs to the peptidase S8 family. Furin subfamily.</text>
</comment>
<keyword evidence="7" id="KW-0865">Zymogen</keyword>